<dbReference type="GO" id="GO:0016787">
    <property type="term" value="F:hydrolase activity"/>
    <property type="evidence" value="ECO:0007669"/>
    <property type="project" value="UniProtKB-KW"/>
</dbReference>
<evidence type="ECO:0000313" key="5">
    <source>
        <dbReference type="Proteomes" id="UP000001887"/>
    </source>
</evidence>
<dbReference type="InterPro" id="IPR003140">
    <property type="entry name" value="PLipase/COase/thioEstase"/>
</dbReference>
<evidence type="ECO:0000256" key="1">
    <source>
        <dbReference type="ARBA" id="ARBA00006499"/>
    </source>
</evidence>
<comment type="similarity">
    <text evidence="1">Belongs to the AB hydrolase superfamily. AB hydrolase 2 family.</text>
</comment>
<dbReference type="PANTHER" id="PTHR10655">
    <property type="entry name" value="LYSOPHOSPHOLIPASE-RELATED"/>
    <property type="match status" value="1"/>
</dbReference>
<evidence type="ECO:0000259" key="3">
    <source>
        <dbReference type="Pfam" id="PF02230"/>
    </source>
</evidence>
<accession>D2R244</accession>
<dbReference type="Proteomes" id="UP000001887">
    <property type="component" value="Chromosome"/>
</dbReference>
<dbReference type="InterPro" id="IPR050565">
    <property type="entry name" value="LYPA1-2/EST-like"/>
</dbReference>
<reference evidence="4 5" key="1">
    <citation type="journal article" date="2009" name="Stand. Genomic Sci.">
        <title>Complete genome sequence of Pirellula staleyi type strain (ATCC 27377).</title>
        <authorList>
            <person name="Clum A."/>
            <person name="Tindall B.J."/>
            <person name="Sikorski J."/>
            <person name="Ivanova N."/>
            <person name="Mavrommatis K."/>
            <person name="Lucas S."/>
            <person name="Glavina del Rio T."/>
            <person name="Nolan M."/>
            <person name="Chen F."/>
            <person name="Tice H."/>
            <person name="Pitluck S."/>
            <person name="Cheng J.F."/>
            <person name="Chertkov O."/>
            <person name="Brettin T."/>
            <person name="Han C."/>
            <person name="Detter J.C."/>
            <person name="Kuske C."/>
            <person name="Bruce D."/>
            <person name="Goodwin L."/>
            <person name="Ovchinikova G."/>
            <person name="Pati A."/>
            <person name="Mikhailova N."/>
            <person name="Chen A."/>
            <person name="Palaniappan K."/>
            <person name="Land M."/>
            <person name="Hauser L."/>
            <person name="Chang Y.J."/>
            <person name="Jeffries C.D."/>
            <person name="Chain P."/>
            <person name="Rohde M."/>
            <person name="Goker M."/>
            <person name="Bristow J."/>
            <person name="Eisen J.A."/>
            <person name="Markowitz V."/>
            <person name="Hugenholtz P."/>
            <person name="Kyrpides N.C."/>
            <person name="Klenk H.P."/>
            <person name="Lapidus A."/>
        </authorList>
    </citation>
    <scope>NUCLEOTIDE SEQUENCE [LARGE SCALE GENOMIC DNA]</scope>
    <source>
        <strain evidence="5">ATCC 27377 / DSM 6068 / ICPB 4128</strain>
    </source>
</reference>
<dbReference type="OrthoDB" id="9795555at2"/>
<keyword evidence="5" id="KW-1185">Reference proteome</keyword>
<dbReference type="InterPro" id="IPR029058">
    <property type="entry name" value="AB_hydrolase_fold"/>
</dbReference>
<dbReference type="Gene3D" id="3.40.50.1820">
    <property type="entry name" value="alpha/beta hydrolase"/>
    <property type="match status" value="1"/>
</dbReference>
<gene>
    <name evidence="4" type="ordered locus">Psta_4001</name>
</gene>
<organism evidence="4 5">
    <name type="scientific">Pirellula staleyi (strain ATCC 27377 / DSM 6068 / ICPB 4128)</name>
    <name type="common">Pirella staleyi</name>
    <dbReference type="NCBI Taxonomy" id="530564"/>
    <lineage>
        <taxon>Bacteria</taxon>
        <taxon>Pseudomonadati</taxon>
        <taxon>Planctomycetota</taxon>
        <taxon>Planctomycetia</taxon>
        <taxon>Pirellulales</taxon>
        <taxon>Pirellulaceae</taxon>
        <taxon>Pirellula</taxon>
    </lineage>
</organism>
<dbReference type="STRING" id="530564.Psta_4001"/>
<dbReference type="eggNOG" id="COG0400">
    <property type="taxonomic scope" value="Bacteria"/>
</dbReference>
<protein>
    <submittedName>
        <fullName evidence="4">Phospholipase/Carboxylesterase</fullName>
    </submittedName>
</protein>
<dbReference type="Pfam" id="PF02230">
    <property type="entry name" value="Abhydrolase_2"/>
    <property type="match status" value="1"/>
</dbReference>
<dbReference type="EMBL" id="CP001848">
    <property type="protein sequence ID" value="ADB18655.1"/>
    <property type="molecule type" value="Genomic_DNA"/>
</dbReference>
<proteinExistence type="inferred from homology"/>
<sequence length="244" mass="26647">MPLQTLELATLRTQIVEPEGGAGEVKLAVILCHGFGASGDDLVDLASSVHRMLPAAEDEVAFVFPEAPLSLASQGMPGGRAWWLLDLDRMLRYSTPELAQRFRSETPEGLADATAKLQQLVAEVREHYSLPAERIVLGGFSQGGMIAIDAALKLAEPPGALVIWSSSLINENEWKPLAAERGKLLRVIQSHGRQDPILPYSEATKLRDLLLASGAELEFLEFGGYHEIPMPAFQRFVHLLADML</sequence>
<evidence type="ECO:0000313" key="4">
    <source>
        <dbReference type="EMBL" id="ADB18655.1"/>
    </source>
</evidence>
<keyword evidence="2" id="KW-0378">Hydrolase</keyword>
<feature type="domain" description="Phospholipase/carboxylesterase/thioesterase" evidence="3">
    <location>
        <begin position="23"/>
        <end position="235"/>
    </location>
</feature>
<dbReference type="SUPFAM" id="SSF53474">
    <property type="entry name" value="alpha/beta-Hydrolases"/>
    <property type="match status" value="1"/>
</dbReference>
<dbReference type="KEGG" id="psl:Psta_4001"/>
<dbReference type="HOGENOM" id="CLU_049413_5_1_0"/>
<dbReference type="AlphaFoldDB" id="D2R244"/>
<name>D2R244_PIRSD</name>
<dbReference type="PANTHER" id="PTHR10655:SF17">
    <property type="entry name" value="LYSOPHOSPHOLIPASE-LIKE PROTEIN 1"/>
    <property type="match status" value="1"/>
</dbReference>
<evidence type="ECO:0000256" key="2">
    <source>
        <dbReference type="ARBA" id="ARBA00022801"/>
    </source>
</evidence>